<feature type="region of interest" description="Disordered" evidence="1">
    <location>
        <begin position="1"/>
        <end position="28"/>
    </location>
</feature>
<gene>
    <name evidence="2" type="ORF">PUN28_005284</name>
</gene>
<accession>A0AAW2GF33</accession>
<comment type="caution">
    <text evidence="2">The sequence shown here is derived from an EMBL/GenBank/DDBJ whole genome shotgun (WGS) entry which is preliminary data.</text>
</comment>
<dbReference type="EMBL" id="JADYXP020000004">
    <property type="protein sequence ID" value="KAL0126804.1"/>
    <property type="molecule type" value="Genomic_DNA"/>
</dbReference>
<dbReference type="AlphaFoldDB" id="A0AAW2GF33"/>
<feature type="compositionally biased region" description="Basic and acidic residues" evidence="1">
    <location>
        <begin position="135"/>
        <end position="167"/>
    </location>
</feature>
<proteinExistence type="predicted"/>
<feature type="compositionally biased region" description="Basic and acidic residues" evidence="1">
    <location>
        <begin position="85"/>
        <end position="95"/>
    </location>
</feature>
<dbReference type="Proteomes" id="UP001430953">
    <property type="component" value="Unassembled WGS sequence"/>
</dbReference>
<protein>
    <submittedName>
        <fullName evidence="2">Uncharacterized protein</fullName>
    </submittedName>
</protein>
<evidence type="ECO:0000256" key="1">
    <source>
        <dbReference type="SAM" id="MobiDB-lite"/>
    </source>
</evidence>
<evidence type="ECO:0000313" key="2">
    <source>
        <dbReference type="EMBL" id="KAL0126804.1"/>
    </source>
</evidence>
<feature type="region of interest" description="Disordered" evidence="1">
    <location>
        <begin position="62"/>
        <end position="167"/>
    </location>
</feature>
<reference evidence="2 3" key="1">
    <citation type="submission" date="2023-03" db="EMBL/GenBank/DDBJ databases">
        <title>High recombination rates correlate with genetic variation in Cardiocondyla obscurior ants.</title>
        <authorList>
            <person name="Errbii M."/>
        </authorList>
    </citation>
    <scope>NUCLEOTIDE SEQUENCE [LARGE SCALE GENOMIC DNA]</scope>
    <source>
        <strain evidence="2">Alpha-2009</strain>
        <tissue evidence="2">Whole body</tissue>
    </source>
</reference>
<evidence type="ECO:0000313" key="3">
    <source>
        <dbReference type="Proteomes" id="UP001430953"/>
    </source>
</evidence>
<keyword evidence="3" id="KW-1185">Reference proteome</keyword>
<feature type="compositionally biased region" description="Basic residues" evidence="1">
    <location>
        <begin position="100"/>
        <end position="121"/>
    </location>
</feature>
<name>A0AAW2GF33_9HYME</name>
<sequence length="167" mass="19087">MHVCTRGVSAARPLLPQENARSEQEARTRINETLRSRACIPSETVARERLGVQNYEGLRESKKRGIVISRGQKITSASKSGRAGIARERNEREQGSAKGRAARKKARGKKNKRREKKKYKGHVTVNGRVANARTGRREKDGERQRGRERERETAGREFIEQRHVYAR</sequence>
<organism evidence="2 3">
    <name type="scientific">Cardiocondyla obscurior</name>
    <dbReference type="NCBI Taxonomy" id="286306"/>
    <lineage>
        <taxon>Eukaryota</taxon>
        <taxon>Metazoa</taxon>
        <taxon>Ecdysozoa</taxon>
        <taxon>Arthropoda</taxon>
        <taxon>Hexapoda</taxon>
        <taxon>Insecta</taxon>
        <taxon>Pterygota</taxon>
        <taxon>Neoptera</taxon>
        <taxon>Endopterygota</taxon>
        <taxon>Hymenoptera</taxon>
        <taxon>Apocrita</taxon>
        <taxon>Aculeata</taxon>
        <taxon>Formicoidea</taxon>
        <taxon>Formicidae</taxon>
        <taxon>Myrmicinae</taxon>
        <taxon>Cardiocondyla</taxon>
    </lineage>
</organism>